<organism evidence="10">
    <name type="scientific">Papilio xuthus</name>
    <name type="common">Asian swallowtail butterfly</name>
    <dbReference type="NCBI Taxonomy" id="66420"/>
    <lineage>
        <taxon>Eukaryota</taxon>
        <taxon>Metazoa</taxon>
        <taxon>Ecdysozoa</taxon>
        <taxon>Arthropoda</taxon>
        <taxon>Hexapoda</taxon>
        <taxon>Insecta</taxon>
        <taxon>Pterygota</taxon>
        <taxon>Neoptera</taxon>
        <taxon>Endopterygota</taxon>
        <taxon>Lepidoptera</taxon>
        <taxon>Glossata</taxon>
        <taxon>Ditrysia</taxon>
        <taxon>Papilionoidea</taxon>
        <taxon>Papilionidae</taxon>
        <taxon>Papilioninae</taxon>
        <taxon>Papilio</taxon>
    </lineage>
</organism>
<evidence type="ECO:0000313" key="10">
    <source>
        <dbReference type="RefSeq" id="XP_013169396.1"/>
    </source>
</evidence>
<reference evidence="10" key="1">
    <citation type="submission" date="2025-08" db="UniProtKB">
        <authorList>
            <consortium name="RefSeq"/>
        </authorList>
    </citation>
    <scope>IDENTIFICATION</scope>
</reference>
<dbReference type="KEGG" id="pxu:106119083"/>
<dbReference type="PANTHER" id="PTHR13603">
    <property type="entry name" value="TRANSMEMBRANE PROTEIN 186"/>
    <property type="match status" value="1"/>
</dbReference>
<gene>
    <name evidence="10" type="primary">LOC106119083</name>
</gene>
<comment type="subcellular location">
    <subcellularLocation>
        <location evidence="1">Mitochondrion inner membrane</location>
        <topology evidence="1">Multi-pass membrane protein</topology>
    </subcellularLocation>
</comment>
<keyword evidence="7" id="KW-0496">Mitochondrion</keyword>
<keyword evidence="5" id="KW-0999">Mitochondrion inner membrane</keyword>
<dbReference type="InterPro" id="IPR026571">
    <property type="entry name" value="Tmem186"/>
</dbReference>
<evidence type="ECO:0000256" key="5">
    <source>
        <dbReference type="ARBA" id="ARBA00022792"/>
    </source>
</evidence>
<dbReference type="GO" id="GO:0005743">
    <property type="term" value="C:mitochondrial inner membrane"/>
    <property type="evidence" value="ECO:0007669"/>
    <property type="project" value="UniProtKB-SubCell"/>
</dbReference>
<name>A0AAJ6ZC84_PAPXU</name>
<proteinExistence type="inferred from homology"/>
<evidence type="ECO:0000256" key="1">
    <source>
        <dbReference type="ARBA" id="ARBA00004448"/>
    </source>
</evidence>
<keyword evidence="4 9" id="KW-0812">Transmembrane</keyword>
<dbReference type="PANTHER" id="PTHR13603:SF1">
    <property type="entry name" value="TRANSMEMBRANE PROTEIN 186"/>
    <property type="match status" value="1"/>
</dbReference>
<evidence type="ECO:0000256" key="6">
    <source>
        <dbReference type="ARBA" id="ARBA00022989"/>
    </source>
</evidence>
<feature type="transmembrane region" description="Helical" evidence="9">
    <location>
        <begin position="49"/>
        <end position="68"/>
    </location>
</feature>
<evidence type="ECO:0000256" key="2">
    <source>
        <dbReference type="ARBA" id="ARBA00007020"/>
    </source>
</evidence>
<evidence type="ECO:0000256" key="7">
    <source>
        <dbReference type="ARBA" id="ARBA00023128"/>
    </source>
</evidence>
<dbReference type="RefSeq" id="XP_013169396.1">
    <property type="nucleotide sequence ID" value="XM_013313942.1"/>
</dbReference>
<protein>
    <recommendedName>
        <fullName evidence="3">Transmembrane protein 186</fullName>
    </recommendedName>
</protein>
<evidence type="ECO:0000256" key="8">
    <source>
        <dbReference type="ARBA" id="ARBA00023136"/>
    </source>
</evidence>
<keyword evidence="8 9" id="KW-0472">Membrane</keyword>
<keyword evidence="6 9" id="KW-1133">Transmembrane helix</keyword>
<sequence>MLKSRIFNYVSKNFSTQKVTNNVTHQNSFETVYSFPQIKYIAIINRLKIYHFLGTGIAIPSCGLLEMSNVLSSNAFLATSYVGITGAAVFSLASIPFRNLIGFLYISEDNKSIKISSVDFWGRRKDRIIDADDWIPLYDMPPKFTDPLFRTPQLSDGTKYKLVMKYGKIINATKVGQVLE</sequence>
<evidence type="ECO:0000256" key="3">
    <source>
        <dbReference type="ARBA" id="ARBA00014604"/>
    </source>
</evidence>
<comment type="similarity">
    <text evidence="2">Belongs to the TMEM186 family.</text>
</comment>
<dbReference type="GeneID" id="106119083"/>
<evidence type="ECO:0000256" key="4">
    <source>
        <dbReference type="ARBA" id="ARBA00022692"/>
    </source>
</evidence>
<evidence type="ECO:0000256" key="9">
    <source>
        <dbReference type="SAM" id="Phobius"/>
    </source>
</evidence>
<accession>A0AAJ6ZC84</accession>
<dbReference type="AlphaFoldDB" id="A0AAJ6ZC84"/>
<dbReference type="Proteomes" id="UP000694872">
    <property type="component" value="Unplaced"/>
</dbReference>
<feature type="transmembrane region" description="Helical" evidence="9">
    <location>
        <begin position="80"/>
        <end position="106"/>
    </location>
</feature>